<dbReference type="Proteomes" id="UP000298327">
    <property type="component" value="Unassembled WGS sequence"/>
</dbReference>
<feature type="domain" description="Protein Zds1 C-terminal" evidence="2">
    <location>
        <begin position="124"/>
        <end position="176"/>
    </location>
</feature>
<dbReference type="InterPro" id="IPR040206">
    <property type="entry name" value="Zds1/2"/>
</dbReference>
<evidence type="ECO:0000256" key="1">
    <source>
        <dbReference type="SAM" id="MobiDB-lite"/>
    </source>
</evidence>
<dbReference type="GO" id="GO:0005737">
    <property type="term" value="C:cytoplasm"/>
    <property type="evidence" value="ECO:0007669"/>
    <property type="project" value="TreeGrafter"/>
</dbReference>
<dbReference type="OrthoDB" id="5589766at2759"/>
<feature type="region of interest" description="Disordered" evidence="1">
    <location>
        <begin position="150"/>
        <end position="463"/>
    </location>
</feature>
<feature type="region of interest" description="Disordered" evidence="1">
    <location>
        <begin position="1"/>
        <end position="132"/>
    </location>
</feature>
<evidence type="ECO:0000313" key="3">
    <source>
        <dbReference type="EMBL" id="TFY65419.1"/>
    </source>
</evidence>
<name>A0A4Y9YWB2_9AGAM</name>
<dbReference type="PANTHER" id="PTHR28089:SF1">
    <property type="entry name" value="PROTEIN ZDS1-RELATED"/>
    <property type="match status" value="1"/>
</dbReference>
<dbReference type="STRING" id="205917.A0A4Y9YWB2"/>
<proteinExistence type="predicted"/>
<reference evidence="3 4" key="1">
    <citation type="submission" date="2019-02" db="EMBL/GenBank/DDBJ databases">
        <title>Genome sequencing of the rare red list fungi Dentipellis fragilis.</title>
        <authorList>
            <person name="Buettner E."/>
            <person name="Kellner H."/>
        </authorList>
    </citation>
    <scope>NUCLEOTIDE SEQUENCE [LARGE SCALE GENOMIC DNA]</scope>
    <source>
        <strain evidence="3 4">DSM 105465</strain>
    </source>
</reference>
<evidence type="ECO:0000313" key="4">
    <source>
        <dbReference type="Proteomes" id="UP000298327"/>
    </source>
</evidence>
<evidence type="ECO:0000259" key="2">
    <source>
        <dbReference type="SMART" id="SM01327"/>
    </source>
</evidence>
<feature type="compositionally biased region" description="Polar residues" evidence="1">
    <location>
        <begin position="18"/>
        <end position="27"/>
    </location>
</feature>
<dbReference type="EMBL" id="SEOQ01000337">
    <property type="protein sequence ID" value="TFY65419.1"/>
    <property type="molecule type" value="Genomic_DNA"/>
</dbReference>
<feature type="compositionally biased region" description="Basic and acidic residues" evidence="1">
    <location>
        <begin position="29"/>
        <end position="70"/>
    </location>
</feature>
<sequence length="463" mass="50644">MSYNEPSSQPVRPVLPERTNSQITVAPSDQRKDKDKKGLFGKWGGEKKSKKEERLERERDKEREKEKEKQSTFSFGSLFGGSKKKHEESSAHGMGHHGHNAGREAAVALLGASKSKSGTPSPSPQLPGVNNYSRYPIHVERAIYRLSHIKLANPRRALRNSSRVPRLVPRGAGAVGAGGAAQNAQNASPEEKERQDAERKEKEERERAEKEQAEKERERERERAEQKAQSRRGSLTKTPAAGTGAGNRKAEMPVRGPQYDMQHRAMEQEYGPDTKAAPSRRRSHSRSPSARRSITLAQQYPTHPCRIMCRSGRGARNSPPGAMPPIDPDLPQYPSPSSPTPVTRVSSNPPSQRTKSPPGGHANPRHSRSPPPQNRYAPSSERVPQPGVGAGGSVKAPGRSRSATATPQPPPVSLNGKTRKTTSAHATVASPARRPRTSEGPEGGGEEDVPLAVWQQQQSSRRR</sequence>
<dbReference type="GO" id="GO:0030010">
    <property type="term" value="P:establishment of cell polarity"/>
    <property type="evidence" value="ECO:0007669"/>
    <property type="project" value="TreeGrafter"/>
</dbReference>
<feature type="compositionally biased region" description="Basic and acidic residues" evidence="1">
    <location>
        <begin position="189"/>
        <end position="228"/>
    </location>
</feature>
<dbReference type="SMART" id="SM01327">
    <property type="entry name" value="Zds_C"/>
    <property type="match status" value="1"/>
</dbReference>
<dbReference type="Pfam" id="PF08632">
    <property type="entry name" value="Zds_C"/>
    <property type="match status" value="1"/>
</dbReference>
<protein>
    <recommendedName>
        <fullName evidence="2">Protein Zds1 C-terminal domain-containing protein</fullName>
    </recommendedName>
</protein>
<dbReference type="InterPro" id="IPR013941">
    <property type="entry name" value="ZDS1_C"/>
</dbReference>
<gene>
    <name evidence="3" type="ORF">EVG20_g5607</name>
</gene>
<comment type="caution">
    <text evidence="3">The sequence shown here is derived from an EMBL/GenBank/DDBJ whole genome shotgun (WGS) entry which is preliminary data.</text>
</comment>
<feature type="compositionally biased region" description="Pro residues" evidence="1">
    <location>
        <begin position="321"/>
        <end position="339"/>
    </location>
</feature>
<feature type="compositionally biased region" description="Polar residues" evidence="1">
    <location>
        <begin position="454"/>
        <end position="463"/>
    </location>
</feature>
<keyword evidence="4" id="KW-1185">Reference proteome</keyword>
<feature type="compositionally biased region" description="Low complexity" evidence="1">
    <location>
        <begin position="340"/>
        <end position="351"/>
    </location>
</feature>
<accession>A0A4Y9YWB2</accession>
<dbReference type="PANTHER" id="PTHR28089">
    <property type="entry name" value="PROTEIN ZDS1-RELATED"/>
    <property type="match status" value="1"/>
</dbReference>
<feature type="compositionally biased region" description="Polar residues" evidence="1">
    <location>
        <begin position="1"/>
        <end position="10"/>
    </location>
</feature>
<dbReference type="GO" id="GO:0010971">
    <property type="term" value="P:positive regulation of G2/M transition of mitotic cell cycle"/>
    <property type="evidence" value="ECO:0007669"/>
    <property type="project" value="TreeGrafter"/>
</dbReference>
<organism evidence="3 4">
    <name type="scientific">Dentipellis fragilis</name>
    <dbReference type="NCBI Taxonomy" id="205917"/>
    <lineage>
        <taxon>Eukaryota</taxon>
        <taxon>Fungi</taxon>
        <taxon>Dikarya</taxon>
        <taxon>Basidiomycota</taxon>
        <taxon>Agaricomycotina</taxon>
        <taxon>Agaricomycetes</taxon>
        <taxon>Russulales</taxon>
        <taxon>Hericiaceae</taxon>
        <taxon>Dentipellis</taxon>
    </lineage>
</organism>
<dbReference type="AlphaFoldDB" id="A0A4Y9YWB2"/>